<name>A0A9Q0ZCS0_SALVM</name>
<organism evidence="1 2">
    <name type="scientific">Salix viminalis</name>
    <name type="common">Common osier</name>
    <name type="synonym">Basket willow</name>
    <dbReference type="NCBI Taxonomy" id="40686"/>
    <lineage>
        <taxon>Eukaryota</taxon>
        <taxon>Viridiplantae</taxon>
        <taxon>Streptophyta</taxon>
        <taxon>Embryophyta</taxon>
        <taxon>Tracheophyta</taxon>
        <taxon>Spermatophyta</taxon>
        <taxon>Magnoliopsida</taxon>
        <taxon>eudicotyledons</taxon>
        <taxon>Gunneridae</taxon>
        <taxon>Pentapetalae</taxon>
        <taxon>rosids</taxon>
        <taxon>fabids</taxon>
        <taxon>Malpighiales</taxon>
        <taxon>Salicaceae</taxon>
        <taxon>Saliceae</taxon>
        <taxon>Salix</taxon>
    </lineage>
</organism>
<comment type="caution">
    <text evidence="1">The sequence shown here is derived from an EMBL/GenBank/DDBJ whole genome shotgun (WGS) entry which is preliminary data.</text>
</comment>
<dbReference type="EMBL" id="JAPFFL010000004">
    <property type="protein sequence ID" value="KAJ6729735.1"/>
    <property type="molecule type" value="Genomic_DNA"/>
</dbReference>
<proteinExistence type="predicted"/>
<reference evidence="1" key="1">
    <citation type="submission" date="2022-11" db="EMBL/GenBank/DDBJ databases">
        <authorList>
            <person name="Hyden B.L."/>
            <person name="Feng K."/>
            <person name="Yates T."/>
            <person name="Jawdy S."/>
            <person name="Smart L.B."/>
            <person name="Muchero W."/>
        </authorList>
    </citation>
    <scope>NUCLEOTIDE SEQUENCE</scope>
    <source>
        <tissue evidence="1">Shoot tip</tissue>
    </source>
</reference>
<protein>
    <submittedName>
        <fullName evidence="1">Uncharacterized protein</fullName>
    </submittedName>
</protein>
<dbReference type="Proteomes" id="UP001151529">
    <property type="component" value="Chromosome 2"/>
</dbReference>
<gene>
    <name evidence="1" type="ORF">OIU85_020623</name>
</gene>
<sequence length="137" mass="15626">MLNTLVAARTILLQIIKTRFRIGESFGWEINSKDFWKTTVFRLYNEIQIAPLLTVEQNARDAKQIHGSPLSWLCNAARETETVPHQFPFQATNVYYGGRPDKKKILSECKGSSPGVLVGGPKMTRHKIGHLLIWFSR</sequence>
<dbReference type="AlphaFoldDB" id="A0A9Q0ZCS0"/>
<evidence type="ECO:0000313" key="1">
    <source>
        <dbReference type="EMBL" id="KAJ6729735.1"/>
    </source>
</evidence>
<reference evidence="1" key="2">
    <citation type="journal article" date="2023" name="Int. J. Mol. Sci.">
        <title>De Novo Assembly and Annotation of 11 Diverse Shrub Willow (Salix) Genomes Reveals Novel Gene Organization in Sex-Linked Regions.</title>
        <authorList>
            <person name="Hyden B."/>
            <person name="Feng K."/>
            <person name="Yates T.B."/>
            <person name="Jawdy S."/>
            <person name="Cereghino C."/>
            <person name="Smart L.B."/>
            <person name="Muchero W."/>
        </authorList>
    </citation>
    <scope>NUCLEOTIDE SEQUENCE [LARGE SCALE GENOMIC DNA]</scope>
    <source>
        <tissue evidence="1">Shoot tip</tissue>
    </source>
</reference>
<evidence type="ECO:0000313" key="2">
    <source>
        <dbReference type="Proteomes" id="UP001151529"/>
    </source>
</evidence>
<keyword evidence="2" id="KW-1185">Reference proteome</keyword>
<accession>A0A9Q0ZCS0</accession>
<dbReference type="OrthoDB" id="67540at2759"/>